<dbReference type="Proteomes" id="UP000662821">
    <property type="component" value="Chromosome"/>
</dbReference>
<name>A0AAJ4T650_9BURK</name>
<evidence type="ECO:0000313" key="1">
    <source>
        <dbReference type="EMBL" id="QSX97221.1"/>
    </source>
</evidence>
<sequence>MSIYRSMARISLKSALAELSSNDDQRLKYAALELRMTIESVTYDRALAYKDEFPPQEYATWQPKKIMLVLLELDPTADIDSTLSFGSEPELGERPVTMTSMGSESVFNLRTIKIHYDALGSFLHVSSMKHMGSPIDYVKMRKRCEVIATALGEVLASPVFNITLGNFARFDCGVCKKPIRKRMPGKIDTLDCNCFDCKASYTLTRLSDGRVQIEPHEEEIHCANKQCGHIAFVQRREIEKDSHWKCQKCNGLNVFRLSLFHIPCTSGTP</sequence>
<evidence type="ECO:0000313" key="2">
    <source>
        <dbReference type="Proteomes" id="UP000662821"/>
    </source>
</evidence>
<dbReference type="RefSeq" id="WP_151092514.1">
    <property type="nucleotide sequence ID" value="NZ_CP071520.1"/>
</dbReference>
<dbReference type="EMBL" id="CP071520">
    <property type="protein sequence ID" value="QSX97221.1"/>
    <property type="molecule type" value="Genomic_DNA"/>
</dbReference>
<proteinExistence type="predicted"/>
<accession>A0AAJ4T650</accession>
<reference evidence="1 2" key="1">
    <citation type="submission" date="2021-03" db="EMBL/GenBank/DDBJ databases">
        <title>Draft genome sequence of Janthinobacterium sp. strain PLB02 isolated from infected primmorphs (Lubomirskia baicalensis).</title>
        <authorList>
            <person name="Chernogor L.I."/>
            <person name="Belikov S.I."/>
            <person name="Petrushin I.S."/>
        </authorList>
    </citation>
    <scope>NUCLEOTIDE SEQUENCE [LARGE SCALE GENOMIC DNA]</scope>
    <source>
        <strain evidence="1 2">PLB02</strain>
    </source>
</reference>
<dbReference type="AlphaFoldDB" id="A0AAJ4T650"/>
<gene>
    <name evidence="1" type="ORF">J3P46_04510</name>
</gene>
<protein>
    <submittedName>
        <fullName evidence="1">Uncharacterized protein</fullName>
    </submittedName>
</protein>
<organism evidence="1 2">
    <name type="scientific">Janthinobacterium lividum</name>
    <dbReference type="NCBI Taxonomy" id="29581"/>
    <lineage>
        <taxon>Bacteria</taxon>
        <taxon>Pseudomonadati</taxon>
        <taxon>Pseudomonadota</taxon>
        <taxon>Betaproteobacteria</taxon>
        <taxon>Burkholderiales</taxon>
        <taxon>Oxalobacteraceae</taxon>
        <taxon>Janthinobacterium</taxon>
    </lineage>
</organism>